<dbReference type="Pfam" id="PF21848">
    <property type="entry name" value="DUF6907"/>
    <property type="match status" value="1"/>
</dbReference>
<dbReference type="PATRIC" id="fig|584657.3.peg.2438"/>
<proteinExistence type="predicted"/>
<evidence type="ECO:0000313" key="1">
    <source>
        <dbReference type="EMBL" id="EWT05668.1"/>
    </source>
</evidence>
<sequence>MTTTTKVEQAVRLPSCPTWCVQRHGIQQGEDDAIHVSVELLVRGVSLRLCTTIDPETQQADGPYVLLGGEEYTLHEADALIDALTQLVDAGMGVTRPAGA</sequence>
<protein>
    <submittedName>
        <fullName evidence="1">Uncharacterized protein</fullName>
    </submittedName>
</protein>
<name>W9GLH0_9MICO</name>
<organism evidence="1 2">
    <name type="scientific">Intrasporangium chromatireducens Q5-1</name>
    <dbReference type="NCBI Taxonomy" id="584657"/>
    <lineage>
        <taxon>Bacteria</taxon>
        <taxon>Bacillati</taxon>
        <taxon>Actinomycetota</taxon>
        <taxon>Actinomycetes</taxon>
        <taxon>Micrococcales</taxon>
        <taxon>Intrasporangiaceae</taxon>
        <taxon>Intrasporangium</taxon>
    </lineage>
</organism>
<dbReference type="Proteomes" id="UP000019494">
    <property type="component" value="Unassembled WGS sequence"/>
</dbReference>
<evidence type="ECO:0000313" key="2">
    <source>
        <dbReference type="Proteomes" id="UP000019494"/>
    </source>
</evidence>
<dbReference type="OrthoDB" id="4869908at2"/>
<dbReference type="AlphaFoldDB" id="W9GLH0"/>
<comment type="caution">
    <text evidence="1">The sequence shown here is derived from an EMBL/GenBank/DDBJ whole genome shotgun (WGS) entry which is preliminary data.</text>
</comment>
<dbReference type="EMBL" id="AWQS01000096">
    <property type="protein sequence ID" value="EWT05668.1"/>
    <property type="molecule type" value="Genomic_DNA"/>
</dbReference>
<accession>W9GLH0</accession>
<dbReference type="RefSeq" id="WP_034717056.1">
    <property type="nucleotide sequence ID" value="NZ_AWQS01000096.1"/>
</dbReference>
<keyword evidence="2" id="KW-1185">Reference proteome</keyword>
<reference evidence="2" key="1">
    <citation type="submission" date="2013-08" db="EMBL/GenBank/DDBJ databases">
        <title>Intrasporangium oryzae NRRL B-24470.</title>
        <authorList>
            <person name="Liu H."/>
            <person name="Wang G."/>
        </authorList>
    </citation>
    <scope>NUCLEOTIDE SEQUENCE [LARGE SCALE GENOMIC DNA]</scope>
    <source>
        <strain evidence="2">Q5-1</strain>
    </source>
</reference>
<gene>
    <name evidence="1" type="ORF">N864_03050</name>
</gene>
<dbReference type="InterPro" id="IPR054202">
    <property type="entry name" value="DUF6907"/>
</dbReference>